<evidence type="ECO:0000259" key="4">
    <source>
        <dbReference type="PROSITE" id="PS51462"/>
    </source>
</evidence>
<keyword evidence="6" id="KW-1185">Reference proteome</keyword>
<comment type="caution">
    <text evidence="5">The sequence shown here is derived from an EMBL/GenBank/DDBJ whole genome shotgun (WGS) entry which is preliminary data.</text>
</comment>
<dbReference type="Proteomes" id="UP000036867">
    <property type="component" value="Unassembled WGS sequence"/>
</dbReference>
<dbReference type="OrthoDB" id="9787476at2"/>
<dbReference type="STRING" id="263475.AMD00_10790"/>
<dbReference type="Gene3D" id="3.90.79.10">
    <property type="entry name" value="Nucleoside Triphosphate Pyrophosphohydrolase"/>
    <property type="match status" value="1"/>
</dbReference>
<reference evidence="6" key="1">
    <citation type="submission" date="2015-08" db="EMBL/GenBank/DDBJ databases">
        <title>Fjat-10028 dsm 16317.</title>
        <authorList>
            <person name="Liu B."/>
            <person name="Wang J."/>
            <person name="Zhu Y."/>
            <person name="Liu G."/>
            <person name="Chen Q."/>
            <person name="Chen Z."/>
            <person name="Lan J."/>
            <person name="Che J."/>
            <person name="Ge C."/>
            <person name="Shi H."/>
            <person name="Pan Z."/>
            <person name="Liu X."/>
        </authorList>
    </citation>
    <scope>NUCLEOTIDE SEQUENCE [LARGE SCALE GENOMIC DNA]</scope>
    <source>
        <strain evidence="6">DSM 16317</strain>
    </source>
</reference>
<dbReference type="PRINTS" id="PR00502">
    <property type="entry name" value="NUDIXFAMILY"/>
</dbReference>
<evidence type="ECO:0000256" key="2">
    <source>
        <dbReference type="ARBA" id="ARBA00022801"/>
    </source>
</evidence>
<comment type="cofactor">
    <cofactor evidence="1">
        <name>Mg(2+)</name>
        <dbReference type="ChEBI" id="CHEBI:18420"/>
    </cofactor>
</comment>
<dbReference type="AlphaFoldDB" id="A0A0M0LDU3"/>
<dbReference type="GO" id="GO:0016787">
    <property type="term" value="F:hydrolase activity"/>
    <property type="evidence" value="ECO:0007669"/>
    <property type="project" value="UniProtKB-KW"/>
</dbReference>
<dbReference type="InterPro" id="IPR020084">
    <property type="entry name" value="NUDIX_hydrolase_CS"/>
</dbReference>
<dbReference type="GeneID" id="301136581"/>
<dbReference type="InterPro" id="IPR020476">
    <property type="entry name" value="Nudix_hydrolase"/>
</dbReference>
<evidence type="ECO:0000313" key="5">
    <source>
        <dbReference type="EMBL" id="KOO48893.1"/>
    </source>
</evidence>
<sequence>MGYIMDLRKIVGTRPLLMVGASVLVVNKEKQLLLQLRTDNQCWGLPGGSLELGEKLEDAARRELAEETGLIAKELQLFNVYSGEDFYYKYPHGDEVYNVTSTYICDEYSGELKENLSEVKELKFFRLNSLPSRISPPDKQAIADLKLCTS</sequence>
<evidence type="ECO:0000256" key="3">
    <source>
        <dbReference type="RuleBase" id="RU003476"/>
    </source>
</evidence>
<dbReference type="PANTHER" id="PTHR43046">
    <property type="entry name" value="GDP-MANNOSE MANNOSYL HYDROLASE"/>
    <property type="match status" value="1"/>
</dbReference>
<dbReference type="PROSITE" id="PS00893">
    <property type="entry name" value="NUDIX_BOX"/>
    <property type="match status" value="1"/>
</dbReference>
<dbReference type="EMBL" id="LILB01000005">
    <property type="protein sequence ID" value="KOO48893.1"/>
    <property type="molecule type" value="Genomic_DNA"/>
</dbReference>
<dbReference type="SUPFAM" id="SSF55811">
    <property type="entry name" value="Nudix"/>
    <property type="match status" value="1"/>
</dbReference>
<dbReference type="RefSeq" id="WP_053417081.1">
    <property type="nucleotide sequence ID" value="NZ_JBNNVA010000001.1"/>
</dbReference>
<protein>
    <submittedName>
        <fullName evidence="5">ADP-ribose pyrophosphatase</fullName>
    </submittedName>
</protein>
<dbReference type="InterPro" id="IPR015797">
    <property type="entry name" value="NUDIX_hydrolase-like_dom_sf"/>
</dbReference>
<gene>
    <name evidence="5" type="ORF">AMD00_10790</name>
</gene>
<organism evidence="5 6">
    <name type="scientific">Viridibacillus arvi</name>
    <dbReference type="NCBI Taxonomy" id="263475"/>
    <lineage>
        <taxon>Bacteria</taxon>
        <taxon>Bacillati</taxon>
        <taxon>Bacillota</taxon>
        <taxon>Bacilli</taxon>
        <taxon>Bacillales</taxon>
        <taxon>Caryophanaceae</taxon>
        <taxon>Viridibacillus</taxon>
    </lineage>
</organism>
<accession>A0A0M0LDU3</accession>
<dbReference type="PANTHER" id="PTHR43046:SF2">
    <property type="entry name" value="8-OXO-DGTP DIPHOSPHATASE-RELATED"/>
    <property type="match status" value="1"/>
</dbReference>
<dbReference type="Pfam" id="PF00293">
    <property type="entry name" value="NUDIX"/>
    <property type="match status" value="1"/>
</dbReference>
<dbReference type="PROSITE" id="PS51462">
    <property type="entry name" value="NUDIX"/>
    <property type="match status" value="1"/>
</dbReference>
<evidence type="ECO:0000256" key="1">
    <source>
        <dbReference type="ARBA" id="ARBA00001946"/>
    </source>
</evidence>
<evidence type="ECO:0000313" key="6">
    <source>
        <dbReference type="Proteomes" id="UP000036867"/>
    </source>
</evidence>
<dbReference type="PATRIC" id="fig|263475.3.peg.3385"/>
<keyword evidence="2 3" id="KW-0378">Hydrolase</keyword>
<name>A0A0M0LDU3_9BACL</name>
<comment type="similarity">
    <text evidence="3">Belongs to the Nudix hydrolase family.</text>
</comment>
<dbReference type="InterPro" id="IPR000086">
    <property type="entry name" value="NUDIX_hydrolase_dom"/>
</dbReference>
<proteinExistence type="inferred from homology"/>
<feature type="domain" description="Nudix hydrolase" evidence="4">
    <location>
        <begin position="16"/>
        <end position="147"/>
    </location>
</feature>
<dbReference type="CDD" id="cd04677">
    <property type="entry name" value="NUDIX_Hydrolase"/>
    <property type="match status" value="1"/>
</dbReference>